<keyword evidence="3" id="KW-0223">Dioxygenase</keyword>
<evidence type="ECO:0000313" key="9">
    <source>
        <dbReference type="Proteomes" id="UP000053237"/>
    </source>
</evidence>
<sequence length="667" mass="77318">MKHFSLAILTFVWTQLYHYFNAPVHEQAPSARQEPFAHSSNATLFDVESVYRAETDDHPLPTDLTAQIPNVMLPKDECSDPSFKPILLHTNRPIRVTIAMKKPLKPNRVFFMLNGRNKGYYVSYNERFECMHTSAKLAANALGADANLVENGIRLYTQLGFPIRDSTEFNNSNRIVHVLIDYQIWVWPGIRLGHKYHLENGVVMTTVGLSPKVFDVEYFISANESAKLIELGSPSLGRSQVIGSKGESVVNDARTSHTSYLPQSDFTRKFQNRGARVARLPSPSFIEGLQLVRYNAGEFYRRHLDTFSSMSFKPKEWTEYTYRDFLDWVSWSVVKIRELGPRVPEDFRFGGRYYPNANDTTGFHIELLRLFVHKAELAHFFLARSAIEWKTWIETNTQRRANDIMSILMKKSSKPEYLPFIVKEWERAVGLPELHYTFPKKNVDGLSHLYNWIRWIKDRVFYFGDKLPDHVRPGGALYPSYHVQYQTTLMEYIMEDYSLNFIAEITNQDWSNWILTNKGRKRVLHEILVAFPSFFELVIRSWEVRANIPQLRYVVPAHVKEFRPQRFVTLFLYLSDKIKSGGETVFPYSIHRSQNENINRTGMPECSAGLALPPRYLHAALFYSQTPEGDIDPMSYHGGCPPEEGTKWGSNLFMWDSNHDDSVSLWS</sequence>
<keyword evidence="4" id="KW-0560">Oxidoreductase</keyword>
<comment type="caution">
    <text evidence="8">The sequence shown here is derived from an EMBL/GenBank/DDBJ whole genome shotgun (WGS) entry which is preliminary data.</text>
</comment>
<dbReference type="Gene3D" id="2.60.120.620">
    <property type="entry name" value="q2cbj1_9rhob like domain"/>
    <property type="match status" value="2"/>
</dbReference>
<keyword evidence="2" id="KW-0479">Metal-binding</keyword>
<keyword evidence="6" id="KW-0732">Signal</keyword>
<protein>
    <recommendedName>
        <fullName evidence="7">Prolyl 4-hydroxylase alpha subunit domain-containing protein</fullName>
    </recommendedName>
</protein>
<keyword evidence="5" id="KW-0408">Iron</keyword>
<dbReference type="InterPro" id="IPR045054">
    <property type="entry name" value="P4HA-like"/>
</dbReference>
<dbReference type="GO" id="GO:0005506">
    <property type="term" value="F:iron ion binding"/>
    <property type="evidence" value="ECO:0007669"/>
    <property type="project" value="InterPro"/>
</dbReference>
<dbReference type="OrthoDB" id="420380at2759"/>
<evidence type="ECO:0000256" key="2">
    <source>
        <dbReference type="ARBA" id="ARBA00022723"/>
    </source>
</evidence>
<evidence type="ECO:0000259" key="7">
    <source>
        <dbReference type="SMART" id="SM00702"/>
    </source>
</evidence>
<dbReference type="STRING" id="65357.A0A024G2R9"/>
<keyword evidence="9" id="KW-1185">Reference proteome</keyword>
<dbReference type="GO" id="GO:0005783">
    <property type="term" value="C:endoplasmic reticulum"/>
    <property type="evidence" value="ECO:0007669"/>
    <property type="project" value="TreeGrafter"/>
</dbReference>
<gene>
    <name evidence="8" type="ORF">BN9_018490</name>
</gene>
<evidence type="ECO:0000256" key="6">
    <source>
        <dbReference type="SAM" id="SignalP"/>
    </source>
</evidence>
<evidence type="ECO:0000256" key="3">
    <source>
        <dbReference type="ARBA" id="ARBA00022964"/>
    </source>
</evidence>
<dbReference type="AlphaFoldDB" id="A0A024G2R9"/>
<dbReference type="InterPro" id="IPR006620">
    <property type="entry name" value="Pro_4_hyd_alph"/>
</dbReference>
<dbReference type="SMART" id="SM00702">
    <property type="entry name" value="P4Hc"/>
    <property type="match status" value="1"/>
</dbReference>
<feature type="domain" description="Prolyl 4-hydroxylase alpha subunit" evidence="7">
    <location>
        <begin position="211"/>
        <end position="655"/>
    </location>
</feature>
<dbReference type="PANTHER" id="PTHR10869">
    <property type="entry name" value="PROLYL 4-HYDROXYLASE ALPHA SUBUNIT"/>
    <property type="match status" value="1"/>
</dbReference>
<accession>A0A024G2R9</accession>
<feature type="chain" id="PRO_5001529262" description="Prolyl 4-hydroxylase alpha subunit domain-containing protein" evidence="6">
    <location>
        <begin position="20"/>
        <end position="667"/>
    </location>
</feature>
<name>A0A024G2R9_9STRA</name>
<dbReference type="EMBL" id="CAIX01000014">
    <property type="protein sequence ID" value="CCI41065.1"/>
    <property type="molecule type" value="Genomic_DNA"/>
</dbReference>
<evidence type="ECO:0000256" key="5">
    <source>
        <dbReference type="ARBA" id="ARBA00023004"/>
    </source>
</evidence>
<comment type="cofactor">
    <cofactor evidence="1">
        <name>L-ascorbate</name>
        <dbReference type="ChEBI" id="CHEBI:38290"/>
    </cofactor>
</comment>
<evidence type="ECO:0000256" key="1">
    <source>
        <dbReference type="ARBA" id="ARBA00001961"/>
    </source>
</evidence>
<dbReference type="GO" id="GO:0004656">
    <property type="term" value="F:procollagen-proline 4-dioxygenase activity"/>
    <property type="evidence" value="ECO:0007669"/>
    <property type="project" value="TreeGrafter"/>
</dbReference>
<evidence type="ECO:0000256" key="4">
    <source>
        <dbReference type="ARBA" id="ARBA00023002"/>
    </source>
</evidence>
<organism evidence="8 9">
    <name type="scientific">Albugo candida</name>
    <dbReference type="NCBI Taxonomy" id="65357"/>
    <lineage>
        <taxon>Eukaryota</taxon>
        <taxon>Sar</taxon>
        <taxon>Stramenopiles</taxon>
        <taxon>Oomycota</taxon>
        <taxon>Peronosporomycetes</taxon>
        <taxon>Albuginales</taxon>
        <taxon>Albuginaceae</taxon>
        <taxon>Albugo</taxon>
    </lineage>
</organism>
<evidence type="ECO:0000313" key="8">
    <source>
        <dbReference type="EMBL" id="CCI41065.1"/>
    </source>
</evidence>
<dbReference type="InParanoid" id="A0A024G2R9"/>
<proteinExistence type="predicted"/>
<feature type="signal peptide" evidence="6">
    <location>
        <begin position="1"/>
        <end position="19"/>
    </location>
</feature>
<reference evidence="8 9" key="1">
    <citation type="submission" date="2012-05" db="EMBL/GenBank/DDBJ databases">
        <title>Recombination and specialization in a pathogen metapopulation.</title>
        <authorList>
            <person name="Gardiner A."/>
            <person name="Kemen E."/>
            <person name="Schultz-Larsen T."/>
            <person name="MacLean D."/>
            <person name="Van Oosterhout C."/>
            <person name="Jones J.D.G."/>
        </authorList>
    </citation>
    <scope>NUCLEOTIDE SEQUENCE [LARGE SCALE GENOMIC DNA]</scope>
    <source>
        <strain evidence="8 9">Ac Nc2</strain>
    </source>
</reference>
<dbReference type="GO" id="GO:0031418">
    <property type="term" value="F:L-ascorbic acid binding"/>
    <property type="evidence" value="ECO:0007669"/>
    <property type="project" value="InterPro"/>
</dbReference>
<dbReference type="PANTHER" id="PTHR10869:SF226">
    <property type="entry name" value="PROLYL 4-HYDROXYLASE ALPHA SUBUNIT DOMAIN-CONTAINING PROTEIN"/>
    <property type="match status" value="1"/>
</dbReference>
<dbReference type="Proteomes" id="UP000053237">
    <property type="component" value="Unassembled WGS sequence"/>
</dbReference>